<dbReference type="RefSeq" id="YP_009044237.1">
    <property type="nucleotide sequence ID" value="NC_024378.1"/>
</dbReference>
<proteinExistence type="predicted"/>
<organism evidence="1 2">
    <name type="scientific">Leuconostoc phage phiLNTR3</name>
    <dbReference type="NCBI Taxonomy" id="1262521"/>
    <lineage>
        <taxon>Viruses</taxon>
        <taxon>Duplodnaviria</taxon>
        <taxon>Heunggongvirae</taxon>
        <taxon>Uroviricota</taxon>
        <taxon>Caudoviricetes</taxon>
        <taxon>Mccleskeyvirinae</taxon>
        <taxon>Unaquatrovirus</taxon>
        <taxon>Leuconostoc virus LNTR3</taxon>
    </lineage>
</organism>
<sequence length="72" mass="9009">MYQNKIYRVTFLIKQLLEFRVIKKSDWEVFDLSPEMDNKTIMRDIAEIKRLMKDIYGYELVYNRNENHYELR</sequence>
<evidence type="ECO:0000313" key="1">
    <source>
        <dbReference type="EMBL" id="AFY98523.1"/>
    </source>
</evidence>
<protein>
    <submittedName>
        <fullName evidence="1">Uncharacterized protein</fullName>
    </submittedName>
</protein>
<gene>
    <name evidence="1" type="ORF">phiLNTR3_030</name>
</gene>
<dbReference type="Proteomes" id="UP000202777">
    <property type="component" value="Segment"/>
</dbReference>
<name>A0A059PAY7_9CAUD</name>
<reference evidence="1 2" key="1">
    <citation type="journal article" date="2014" name="Int. J. Food Microbiol.">
        <title>Sequence and comparative analysis of Leuconostoc dairy bacteriophages.</title>
        <authorList>
            <person name="Kot W."/>
            <person name="Hansen L.H."/>
            <person name="Neve H."/>
            <person name="Hammer K."/>
            <person name="Jacobsen S."/>
            <person name="Pedersen P.D."/>
            <person name="Sorensen S.J."/>
            <person name="Heller K.J."/>
            <person name="Vogensen F.K."/>
        </authorList>
    </citation>
    <scope>NUCLEOTIDE SEQUENCE [LARGE SCALE GENOMIC DNA]</scope>
</reference>
<accession>A0A059PAY7</accession>
<dbReference type="KEGG" id="vg:19736335"/>
<dbReference type="GeneID" id="19736335"/>
<dbReference type="EMBL" id="KC013029">
    <property type="protein sequence ID" value="AFY98523.1"/>
    <property type="molecule type" value="Genomic_DNA"/>
</dbReference>
<evidence type="ECO:0000313" key="2">
    <source>
        <dbReference type="Proteomes" id="UP000202777"/>
    </source>
</evidence>